<reference evidence="1 2" key="1">
    <citation type="submission" date="2017-07" db="EMBL/GenBank/DDBJ databases">
        <title>Whole genome sequence of Azospirillum brasilense 2A1, a potential biofertilizer strain.</title>
        <authorList>
            <person name="Fontana C.A."/>
            <person name="Toffoli L.M."/>
            <person name="Salazar S.M."/>
            <person name="Puglisi E."/>
            <person name="Pedraza R."/>
            <person name="Bassi D."/>
            <person name="Cocconcelli P.S."/>
        </authorList>
    </citation>
    <scope>NUCLEOTIDE SEQUENCE [LARGE SCALE GENOMIC DNA]</scope>
    <source>
        <strain evidence="1 2">2A1</strain>
        <plasmid evidence="1">unnamed</plasmid>
    </source>
</reference>
<dbReference type="Proteomes" id="UP000215367">
    <property type="component" value="Unassembled WGS sequence"/>
</dbReference>
<evidence type="ECO:0000313" key="1">
    <source>
        <dbReference type="EMBL" id="OYD82884.1"/>
    </source>
</evidence>
<sequence>MLSNDAYSLLRGSIKTVWTLEILLILRRDTERAWCPDDLIRESRSSTVIVQDALARLQKVGLLVVDADARFRYQVAAPILDRWVEEIATAYATRPAAVIQVLYSTPPGGIQDFADAFRLRKDH</sequence>
<keyword evidence="1" id="KW-0614">Plasmid</keyword>
<comment type="caution">
    <text evidence="1">The sequence shown here is derived from an EMBL/GenBank/DDBJ whole genome shotgun (WGS) entry which is preliminary data.</text>
</comment>
<evidence type="ECO:0008006" key="3">
    <source>
        <dbReference type="Google" id="ProtNLM"/>
    </source>
</evidence>
<evidence type="ECO:0000313" key="2">
    <source>
        <dbReference type="Proteomes" id="UP000215367"/>
    </source>
</evidence>
<accession>A0A235HBN1</accession>
<geneLocation type="plasmid" evidence="1">
    <name>unnamed</name>
</geneLocation>
<proteinExistence type="predicted"/>
<gene>
    <name evidence="1" type="ORF">CHT98_18505</name>
</gene>
<organism evidence="1 2">
    <name type="scientific">Azospirillum brasilense</name>
    <dbReference type="NCBI Taxonomy" id="192"/>
    <lineage>
        <taxon>Bacteria</taxon>
        <taxon>Pseudomonadati</taxon>
        <taxon>Pseudomonadota</taxon>
        <taxon>Alphaproteobacteria</taxon>
        <taxon>Rhodospirillales</taxon>
        <taxon>Azospirillaceae</taxon>
        <taxon>Azospirillum</taxon>
    </lineage>
</organism>
<dbReference type="AlphaFoldDB" id="A0A235HBN1"/>
<name>A0A235HBN1_AZOBR</name>
<dbReference type="RefSeq" id="WP_094304971.1">
    <property type="nucleotide sequence ID" value="NZ_NOWT01000018.1"/>
</dbReference>
<dbReference type="EMBL" id="NOWT01000018">
    <property type="protein sequence ID" value="OYD82884.1"/>
    <property type="molecule type" value="Genomic_DNA"/>
</dbReference>
<protein>
    <recommendedName>
        <fullName evidence="3">Transcriptional regulator</fullName>
    </recommendedName>
</protein>